<proteinExistence type="predicted"/>
<dbReference type="InterPro" id="IPR001005">
    <property type="entry name" value="SANT/Myb"/>
</dbReference>
<evidence type="ECO:0000256" key="4">
    <source>
        <dbReference type="ARBA" id="ARBA00023242"/>
    </source>
</evidence>
<feature type="domain" description="Myb-like" evidence="5">
    <location>
        <begin position="70"/>
        <end position="116"/>
    </location>
</feature>
<comment type="caution">
    <text evidence="8">The sequence shown here is derived from an EMBL/GenBank/DDBJ whole genome shotgun (WGS) entry which is preliminary data.</text>
</comment>
<dbReference type="Proteomes" id="UP001470230">
    <property type="component" value="Unassembled WGS sequence"/>
</dbReference>
<evidence type="ECO:0000256" key="1">
    <source>
        <dbReference type="ARBA" id="ARBA00023015"/>
    </source>
</evidence>
<feature type="domain" description="HTH myb-type" evidence="6">
    <location>
        <begin position="76"/>
        <end position="124"/>
    </location>
</feature>
<dbReference type="SUPFAM" id="SSF46689">
    <property type="entry name" value="Homeodomain-like"/>
    <property type="match status" value="1"/>
</dbReference>
<dbReference type="EMBL" id="JAPFFF010000408">
    <property type="protein sequence ID" value="KAK8834446.1"/>
    <property type="molecule type" value="Genomic_DNA"/>
</dbReference>
<dbReference type="CDD" id="cd00167">
    <property type="entry name" value="SANT"/>
    <property type="match status" value="2"/>
</dbReference>
<gene>
    <name evidence="7" type="ORF">M9Y10_030607</name>
    <name evidence="8" type="ORF">M9Y10_031478</name>
</gene>
<evidence type="ECO:0000313" key="8">
    <source>
        <dbReference type="EMBL" id="KAK8839773.1"/>
    </source>
</evidence>
<sequence length="210" mass="25433">MFSIPQYPQYVTYILNGKKIHPKSKFSQAEDEKLKHLVKEIGEKDWESISKKMKTRNPRQCKERWFNYLSPKINFQPWTNEEDERLEKLYNEFGPKWVKITQFFPARTDVNVKNRWLVIQRQKKKLEKRALKKKNLIEENDYVIKEEPISLPMNDGQIEQSKNVSYIIKNDLISNQFDSVDDMNSFDIFGEQFNFEPIMCDQSFEYYMYQ</sequence>
<evidence type="ECO:0000313" key="7">
    <source>
        <dbReference type="EMBL" id="KAK8834446.1"/>
    </source>
</evidence>
<organism evidence="8 9">
    <name type="scientific">Tritrichomonas musculus</name>
    <dbReference type="NCBI Taxonomy" id="1915356"/>
    <lineage>
        <taxon>Eukaryota</taxon>
        <taxon>Metamonada</taxon>
        <taxon>Parabasalia</taxon>
        <taxon>Tritrichomonadida</taxon>
        <taxon>Tritrichomonadidae</taxon>
        <taxon>Tritrichomonas</taxon>
    </lineage>
</organism>
<evidence type="ECO:0000259" key="5">
    <source>
        <dbReference type="PROSITE" id="PS50090"/>
    </source>
</evidence>
<dbReference type="SMART" id="SM00717">
    <property type="entry name" value="SANT"/>
    <property type="match status" value="2"/>
</dbReference>
<dbReference type="Gene3D" id="1.10.10.60">
    <property type="entry name" value="Homeodomain-like"/>
    <property type="match status" value="2"/>
</dbReference>
<reference evidence="8 9" key="1">
    <citation type="submission" date="2024-04" db="EMBL/GenBank/DDBJ databases">
        <title>Tritrichomonas musculus Genome.</title>
        <authorList>
            <person name="Alves-Ferreira E."/>
            <person name="Grigg M."/>
            <person name="Lorenzi H."/>
            <person name="Galac M."/>
        </authorList>
    </citation>
    <scope>NUCLEOTIDE SEQUENCE [LARGE SCALE GENOMIC DNA]</scope>
    <source>
        <strain evidence="8 9">EAF2021</strain>
    </source>
</reference>
<dbReference type="PANTHER" id="PTHR46621">
    <property type="entry name" value="SNRNA-ACTIVATING PROTEIN COMPLEX SUBUNIT 4"/>
    <property type="match status" value="1"/>
</dbReference>
<evidence type="ECO:0000313" key="9">
    <source>
        <dbReference type="Proteomes" id="UP001470230"/>
    </source>
</evidence>
<keyword evidence="2" id="KW-0238">DNA-binding</keyword>
<evidence type="ECO:0000256" key="2">
    <source>
        <dbReference type="ARBA" id="ARBA00023125"/>
    </source>
</evidence>
<dbReference type="EMBL" id="JAPFFF010000050">
    <property type="protein sequence ID" value="KAK8839773.1"/>
    <property type="molecule type" value="Genomic_DNA"/>
</dbReference>
<keyword evidence="3" id="KW-0804">Transcription</keyword>
<evidence type="ECO:0000259" key="6">
    <source>
        <dbReference type="PROSITE" id="PS51294"/>
    </source>
</evidence>
<evidence type="ECO:0000256" key="3">
    <source>
        <dbReference type="ARBA" id="ARBA00023163"/>
    </source>
</evidence>
<dbReference type="PROSITE" id="PS50090">
    <property type="entry name" value="MYB_LIKE"/>
    <property type="match status" value="2"/>
</dbReference>
<keyword evidence="9" id="KW-1185">Reference proteome</keyword>
<protein>
    <recommendedName>
        <fullName evidence="10">Myb-like DNA-binding domain containing protein</fullName>
    </recommendedName>
</protein>
<keyword evidence="1" id="KW-0805">Transcription regulation</keyword>
<name>A0ABR2H0R6_9EUKA</name>
<keyword evidence="4" id="KW-0539">Nucleus</keyword>
<feature type="domain" description="Myb-like" evidence="5">
    <location>
        <begin position="23"/>
        <end position="69"/>
    </location>
</feature>
<dbReference type="Pfam" id="PF13921">
    <property type="entry name" value="Myb_DNA-bind_6"/>
    <property type="match status" value="1"/>
</dbReference>
<dbReference type="PROSITE" id="PS51294">
    <property type="entry name" value="HTH_MYB"/>
    <property type="match status" value="2"/>
</dbReference>
<dbReference type="InterPro" id="IPR009057">
    <property type="entry name" value="Homeodomain-like_sf"/>
</dbReference>
<feature type="domain" description="HTH myb-type" evidence="6">
    <location>
        <begin position="18"/>
        <end position="73"/>
    </location>
</feature>
<dbReference type="PANTHER" id="PTHR46621:SF1">
    <property type="entry name" value="SNRNA-ACTIVATING PROTEIN COMPLEX SUBUNIT 4"/>
    <property type="match status" value="1"/>
</dbReference>
<accession>A0ABR2H0R6</accession>
<dbReference type="InterPro" id="IPR017930">
    <property type="entry name" value="Myb_dom"/>
</dbReference>
<evidence type="ECO:0008006" key="10">
    <source>
        <dbReference type="Google" id="ProtNLM"/>
    </source>
</evidence>
<dbReference type="InterPro" id="IPR051575">
    <property type="entry name" value="Myb-like_DNA-bd"/>
</dbReference>